<gene>
    <name evidence="2" type="ORF">SPIRO4BDMA_70055</name>
</gene>
<name>A0A3P3XUN7_9SPIR</name>
<dbReference type="EMBL" id="FWDO01000007">
    <property type="protein sequence ID" value="SLM19633.1"/>
    <property type="molecule type" value="Genomic_DNA"/>
</dbReference>
<accession>A0A3P3XUN7</accession>
<dbReference type="PROSITE" id="PS51257">
    <property type="entry name" value="PROKAR_LIPOPROTEIN"/>
    <property type="match status" value="1"/>
</dbReference>
<reference evidence="2" key="1">
    <citation type="submission" date="2017-02" db="EMBL/GenBank/DDBJ databases">
        <authorList>
            <person name="Regsiter A."/>
            <person name="William W."/>
        </authorList>
    </citation>
    <scope>NUCLEOTIDE SEQUENCE</scope>
    <source>
        <strain evidence="2">BdmA 4</strain>
    </source>
</reference>
<evidence type="ECO:0000256" key="1">
    <source>
        <dbReference type="SAM" id="Phobius"/>
    </source>
</evidence>
<sequence>MRGQRDKVTFSPRGVAASFIIVMAALLFSCGLPTSEYLYPPAFESLGGVIRLTHKTENIDDAASAALFKGYDIYYRIFDSETEASKSYDELDSSLTSTTIATVAPAKGYYVLVKFGDTNVPLIPVSDNTYNYFYLNLNTNDGWTITTSTGTTLFHHVLRDKDDSSTADFYLSAQYSSTDQDYEGDGISSGNSVYIVFFAVAHGVSSSSIGTDIYSDPKILEPIAYTPGGS</sequence>
<evidence type="ECO:0000313" key="2">
    <source>
        <dbReference type="EMBL" id="SLM19633.1"/>
    </source>
</evidence>
<dbReference type="AlphaFoldDB" id="A0A3P3XUN7"/>
<evidence type="ECO:0008006" key="3">
    <source>
        <dbReference type="Google" id="ProtNLM"/>
    </source>
</evidence>
<organism evidence="2">
    <name type="scientific">uncultured spirochete</name>
    <dbReference type="NCBI Taxonomy" id="156406"/>
    <lineage>
        <taxon>Bacteria</taxon>
        <taxon>Pseudomonadati</taxon>
        <taxon>Spirochaetota</taxon>
        <taxon>Spirochaetia</taxon>
        <taxon>Spirochaetales</taxon>
        <taxon>environmental samples</taxon>
    </lineage>
</organism>
<keyword evidence="1" id="KW-0812">Transmembrane</keyword>
<protein>
    <recommendedName>
        <fullName evidence="3">Lipoprotein</fullName>
    </recommendedName>
</protein>
<keyword evidence="1" id="KW-1133">Transmembrane helix</keyword>
<feature type="transmembrane region" description="Helical" evidence="1">
    <location>
        <begin position="12"/>
        <end position="34"/>
    </location>
</feature>
<keyword evidence="1" id="KW-0472">Membrane</keyword>
<proteinExistence type="predicted"/>